<protein>
    <submittedName>
        <fullName evidence="1">Uncharacterized protein</fullName>
    </submittedName>
</protein>
<evidence type="ECO:0000313" key="2">
    <source>
        <dbReference type="Proteomes" id="UP000285860"/>
    </source>
</evidence>
<gene>
    <name evidence="1" type="ORF">BFJ68_g5119</name>
</gene>
<proteinExistence type="predicted"/>
<dbReference type="EMBL" id="MRCY01000018">
    <property type="protein sequence ID" value="RKL16505.1"/>
    <property type="molecule type" value="Genomic_DNA"/>
</dbReference>
<accession>A0A420RHI8</accession>
<sequence length="174" mass="19664">MQFHPPSNPYMAINNRYLHFRPSQRFYRQHFQSRTFSTRSECGPLVPKHANIPRHSIQQELTDSCAQLTATNTIDLSSEQWYHIERMSSSHRIAVCSEKSMFLYRMTIPAPQQTLAGGIITSLSPVAAVHPISDAGTDNLTVSNPAQIHFPRQADSFSISDDYRIRGSSRTPSS</sequence>
<evidence type="ECO:0000313" key="1">
    <source>
        <dbReference type="EMBL" id="RKL16505.1"/>
    </source>
</evidence>
<reference evidence="1 2" key="1">
    <citation type="journal article" date="2018" name="Sci. Rep.">
        <title>Characterisation of pathogen-specific regions and novel effector candidates in Fusarium oxysporum f. sp. cepae.</title>
        <authorList>
            <person name="Armitage A.D."/>
            <person name="Taylor A."/>
            <person name="Sobczyk M.K."/>
            <person name="Baxter L."/>
            <person name="Greenfield B.P."/>
            <person name="Bates H.J."/>
            <person name="Wilson F."/>
            <person name="Jackson A.C."/>
            <person name="Ott S."/>
            <person name="Harrison R.J."/>
            <person name="Clarkson J.P."/>
        </authorList>
    </citation>
    <scope>NUCLEOTIDE SEQUENCE [LARGE SCALE GENOMIC DNA]</scope>
    <source>
        <strain evidence="1 2">Fo_A28</strain>
    </source>
</reference>
<dbReference type="AlphaFoldDB" id="A0A420RHI8"/>
<name>A0A420RHI8_FUSOX</name>
<organism evidence="1 2">
    <name type="scientific">Fusarium oxysporum</name>
    <name type="common">Fusarium vascular wilt</name>
    <dbReference type="NCBI Taxonomy" id="5507"/>
    <lineage>
        <taxon>Eukaryota</taxon>
        <taxon>Fungi</taxon>
        <taxon>Dikarya</taxon>
        <taxon>Ascomycota</taxon>
        <taxon>Pezizomycotina</taxon>
        <taxon>Sordariomycetes</taxon>
        <taxon>Hypocreomycetidae</taxon>
        <taxon>Hypocreales</taxon>
        <taxon>Nectriaceae</taxon>
        <taxon>Fusarium</taxon>
        <taxon>Fusarium oxysporum species complex</taxon>
    </lineage>
</organism>
<comment type="caution">
    <text evidence="1">The sequence shown here is derived from an EMBL/GenBank/DDBJ whole genome shotgun (WGS) entry which is preliminary data.</text>
</comment>
<dbReference type="Proteomes" id="UP000285860">
    <property type="component" value="Unassembled WGS sequence"/>
</dbReference>